<dbReference type="PANTHER" id="PTHR31571">
    <property type="entry name" value="ALTERED INHERITANCE OF MITOCHONDRIA PROTEIN 6"/>
    <property type="match status" value="1"/>
</dbReference>
<dbReference type="RefSeq" id="XP_016223716.1">
    <property type="nucleotide sequence ID" value="XM_016371423.1"/>
</dbReference>
<dbReference type="OrthoDB" id="4153866at2759"/>
<reference evidence="3 4" key="1">
    <citation type="submission" date="2015-01" db="EMBL/GenBank/DDBJ databases">
        <title>The Genome Sequence of Exophiala mesophila CBS40295.</title>
        <authorList>
            <consortium name="The Broad Institute Genomics Platform"/>
            <person name="Cuomo C."/>
            <person name="de Hoog S."/>
            <person name="Gorbushina A."/>
            <person name="Stielow B."/>
            <person name="Teixiera M."/>
            <person name="Abouelleil A."/>
            <person name="Chapman S.B."/>
            <person name="Priest M."/>
            <person name="Young S.K."/>
            <person name="Wortman J."/>
            <person name="Nusbaum C."/>
            <person name="Birren B."/>
        </authorList>
    </citation>
    <scope>NUCLEOTIDE SEQUENCE [LARGE SCALE GENOMIC DNA]</scope>
    <source>
        <strain evidence="3 4">CBS 40295</strain>
    </source>
</reference>
<dbReference type="PANTHER" id="PTHR31571:SF5">
    <property type="entry name" value="ALTERED INHERITANCE OF MITOCHONDRIA PROTEIN 6"/>
    <property type="match status" value="1"/>
</dbReference>
<comment type="similarity">
    <text evidence="1">Belongs to the AIM6 family.</text>
</comment>
<dbReference type="OMA" id="QRVRFWA"/>
<dbReference type="GO" id="GO:0006629">
    <property type="term" value="P:lipid metabolic process"/>
    <property type="evidence" value="ECO:0007669"/>
    <property type="project" value="InterPro"/>
</dbReference>
<evidence type="ECO:0000313" key="3">
    <source>
        <dbReference type="EMBL" id="KIV92142.1"/>
    </source>
</evidence>
<organism evidence="3 4">
    <name type="scientific">Exophiala mesophila</name>
    <name type="common">Black yeast-like fungus</name>
    <dbReference type="NCBI Taxonomy" id="212818"/>
    <lineage>
        <taxon>Eukaryota</taxon>
        <taxon>Fungi</taxon>
        <taxon>Dikarya</taxon>
        <taxon>Ascomycota</taxon>
        <taxon>Pezizomycotina</taxon>
        <taxon>Eurotiomycetes</taxon>
        <taxon>Chaetothyriomycetidae</taxon>
        <taxon>Chaetothyriales</taxon>
        <taxon>Herpotrichiellaceae</taxon>
        <taxon>Exophiala</taxon>
    </lineage>
</organism>
<proteinExistence type="inferred from homology"/>
<keyword evidence="2" id="KW-0732">Signal</keyword>
<evidence type="ECO:0000313" key="4">
    <source>
        <dbReference type="Proteomes" id="UP000054302"/>
    </source>
</evidence>
<dbReference type="GO" id="GO:0008081">
    <property type="term" value="F:phosphoric diester hydrolase activity"/>
    <property type="evidence" value="ECO:0007669"/>
    <property type="project" value="InterPro"/>
</dbReference>
<dbReference type="SUPFAM" id="SSF51695">
    <property type="entry name" value="PLC-like phosphodiesterases"/>
    <property type="match status" value="1"/>
</dbReference>
<evidence type="ECO:0000256" key="2">
    <source>
        <dbReference type="SAM" id="SignalP"/>
    </source>
</evidence>
<dbReference type="InterPro" id="IPR039559">
    <property type="entry name" value="AIM6_PI-PLC-like_dom"/>
</dbReference>
<feature type="signal peptide" evidence="2">
    <location>
        <begin position="1"/>
        <end position="25"/>
    </location>
</feature>
<dbReference type="CDD" id="cd08577">
    <property type="entry name" value="PI-PLCc_GDPD_SF_unchar3"/>
    <property type="match status" value="1"/>
</dbReference>
<accession>A0A0D1ZBR8</accession>
<dbReference type="AlphaFoldDB" id="A0A0D1ZBR8"/>
<gene>
    <name evidence="3" type="ORF">PV10_06604</name>
</gene>
<dbReference type="EMBL" id="KN847523">
    <property type="protein sequence ID" value="KIV92142.1"/>
    <property type="molecule type" value="Genomic_DNA"/>
</dbReference>
<dbReference type="STRING" id="212818.A0A0D1ZBR8"/>
<feature type="chain" id="PRO_5002247710" evidence="2">
    <location>
        <begin position="26"/>
        <end position="328"/>
    </location>
</feature>
<keyword evidence="4" id="KW-1185">Reference proteome</keyword>
<evidence type="ECO:0000256" key="1">
    <source>
        <dbReference type="ARBA" id="ARBA00008858"/>
    </source>
</evidence>
<dbReference type="GeneID" id="27324449"/>
<dbReference type="VEuPathDB" id="FungiDB:PV10_06604"/>
<dbReference type="InterPro" id="IPR017946">
    <property type="entry name" value="PLC-like_Pdiesterase_TIM-brl"/>
</dbReference>
<dbReference type="Proteomes" id="UP000054302">
    <property type="component" value="Unassembled WGS sequence"/>
</dbReference>
<dbReference type="HOGENOM" id="CLU_031561_1_0_1"/>
<sequence length="328" mass="35632">MIPALFASLALPFLAPQLHVRVNAAAIPRSDDLDISQTLQNILENTHDSDAYSYPTDLTRGIIPKPIHSHNDYWRDVPFYSALSVGAISVEADVWLINGTLYVGHEESALTETRTLDTLYVQPILDVVRQQNPTSAFVTDGPTKHGVFDASADQTLYLFIDLKTEGSTTWPVVIEALKPLRDAGYLTTYNGTAVTMGPVTVIGTGNTPLDQVQGVSPRDYFFDANLALLDSTQANITSDISPIASTPFGRSIGPMNGTQLNDTQLDTLRSHLDVASAKGIKARYWDTPAFPLVKRNALWSLLLQEGVGLLNADDLKAAAGFAGINGYW</sequence>
<dbReference type="InterPro" id="IPR051236">
    <property type="entry name" value="HAT_RTT109-like"/>
</dbReference>
<protein>
    <submittedName>
        <fullName evidence="3">Uncharacterized protein</fullName>
    </submittedName>
</protein>
<name>A0A0D1ZBR8_EXOME</name>